<protein>
    <submittedName>
        <fullName evidence="2">Uncharacterized protein</fullName>
    </submittedName>
</protein>
<name>A0A934MCN6_9RHOB</name>
<feature type="transmembrane region" description="Helical" evidence="1">
    <location>
        <begin position="234"/>
        <end position="258"/>
    </location>
</feature>
<keyword evidence="1" id="KW-0472">Membrane</keyword>
<feature type="transmembrane region" description="Helical" evidence="1">
    <location>
        <begin position="198"/>
        <end position="214"/>
    </location>
</feature>
<dbReference type="AlphaFoldDB" id="A0A934MCN6"/>
<evidence type="ECO:0000313" key="3">
    <source>
        <dbReference type="Proteomes" id="UP000642488"/>
    </source>
</evidence>
<accession>A0A934MCN6</accession>
<evidence type="ECO:0000256" key="1">
    <source>
        <dbReference type="SAM" id="Phobius"/>
    </source>
</evidence>
<dbReference type="EMBL" id="JAEKPD010000001">
    <property type="protein sequence ID" value="MBJ3761461.1"/>
    <property type="molecule type" value="Genomic_DNA"/>
</dbReference>
<feature type="transmembrane region" description="Helical" evidence="1">
    <location>
        <begin position="135"/>
        <end position="159"/>
    </location>
</feature>
<feature type="transmembrane region" description="Helical" evidence="1">
    <location>
        <begin position="37"/>
        <end position="59"/>
    </location>
</feature>
<organism evidence="2 3">
    <name type="scientific">Palleronia pontilimi</name>
    <dbReference type="NCBI Taxonomy" id="1964209"/>
    <lineage>
        <taxon>Bacteria</taxon>
        <taxon>Pseudomonadati</taxon>
        <taxon>Pseudomonadota</taxon>
        <taxon>Alphaproteobacteria</taxon>
        <taxon>Rhodobacterales</taxon>
        <taxon>Roseobacteraceae</taxon>
        <taxon>Palleronia</taxon>
    </lineage>
</organism>
<keyword evidence="1" id="KW-0812">Transmembrane</keyword>
<dbReference type="Proteomes" id="UP000642488">
    <property type="component" value="Unassembled WGS sequence"/>
</dbReference>
<gene>
    <name evidence="2" type="ORF">ILP92_01675</name>
</gene>
<reference evidence="2" key="1">
    <citation type="submission" date="2020-12" db="EMBL/GenBank/DDBJ databases">
        <title>Bacterial taxonomy.</title>
        <authorList>
            <person name="Pan X."/>
        </authorList>
    </citation>
    <scope>NUCLEOTIDE SEQUENCE</scope>
    <source>
        <strain evidence="2">KCTC 52957</strain>
    </source>
</reference>
<keyword evidence="1" id="KW-1133">Transmembrane helix</keyword>
<evidence type="ECO:0000313" key="2">
    <source>
        <dbReference type="EMBL" id="MBJ3761461.1"/>
    </source>
</evidence>
<comment type="caution">
    <text evidence="2">The sequence shown here is derived from an EMBL/GenBank/DDBJ whole genome shotgun (WGS) entry which is preliminary data.</text>
</comment>
<keyword evidence="3" id="KW-1185">Reference proteome</keyword>
<proteinExistence type="predicted"/>
<sequence>MISRIPGALLRGVMVALLIATPAMVLPQISPDAAQAMAFLAICAGLLTVFEYGSSYPCLFEFRDAAPFNRIRFMMLFVTVLATSLISRGMTEPNSLTVLLEIVGHVIGRAIDVPYSPVRLLVLMMPEDASVRELLLVRSAVGLSIIVSLLSLSVFVLLLGRRSWPLKGGSFNVWVNLPTFDPTGGGDVVMRLERDGRINVLVGLLLPFLMPVAINKASEHFGQVTMDNPQTMVWIVAAWAFLPASLFMRGIAMTRIAAMIDERRRLSSVNRSDLVTA</sequence>
<feature type="transmembrane region" description="Helical" evidence="1">
    <location>
        <begin position="71"/>
        <end position="90"/>
    </location>
</feature>